<dbReference type="CDD" id="cd02440">
    <property type="entry name" value="AdoMet_MTases"/>
    <property type="match status" value="1"/>
</dbReference>
<evidence type="ECO:0000259" key="1">
    <source>
        <dbReference type="Pfam" id="PF08241"/>
    </source>
</evidence>
<sequence length="172" mass="20020">MDCMYTDEYISINGSICPSKKENNIYNFLKVINPSVGEKVLLVGDIGNYGKYLNKLGVEVTIFWIEKEIDTLALAKNCSCNVIKGNLEYMPFKDEYFDKVIFLNAFNSFDDEQRVFDEICRVLRKNGNIVIQERDPKSLEVRLTTLKRKTLGYKCKFYYPNEIDSVMQKMDV</sequence>
<organism evidence="2 4">
    <name type="scientific">Alkalithermobacter thermoalcaliphilus JW-YL-7 = DSM 7308</name>
    <dbReference type="NCBI Taxonomy" id="1121328"/>
    <lineage>
        <taxon>Bacteria</taxon>
        <taxon>Bacillati</taxon>
        <taxon>Bacillota</taxon>
        <taxon>Clostridia</taxon>
        <taxon>Peptostreptococcales</taxon>
        <taxon>Tepidibacteraceae</taxon>
        <taxon>Alkalithermobacter</taxon>
    </lineage>
</organism>
<name>A0A150FTC2_CLOPD</name>
<dbReference type="Proteomes" id="UP000323392">
    <property type="component" value="Unassembled WGS sequence"/>
</dbReference>
<evidence type="ECO:0000313" key="4">
    <source>
        <dbReference type="Proteomes" id="UP000092605"/>
    </source>
</evidence>
<proteinExistence type="predicted"/>
<dbReference type="AlphaFoldDB" id="A0A150FTC2"/>
<feature type="domain" description="Methyltransferase type 11" evidence="1">
    <location>
        <begin position="47"/>
        <end position="131"/>
    </location>
</feature>
<evidence type="ECO:0000313" key="3">
    <source>
        <dbReference type="EMBL" id="SHK39839.1"/>
    </source>
</evidence>
<dbReference type="InterPro" id="IPR013216">
    <property type="entry name" value="Methyltransf_11"/>
</dbReference>
<gene>
    <name evidence="2" type="ORF">JWYL7_1355</name>
    <name evidence="3" type="ORF">SAMN05661008_00166</name>
</gene>
<comment type="caution">
    <text evidence="2">The sequence shown here is derived from an EMBL/GenBank/DDBJ whole genome shotgun (WGS) entry which is preliminary data.</text>
</comment>
<reference evidence="2 4" key="1">
    <citation type="submission" date="2016-02" db="EMBL/GenBank/DDBJ databases">
        <title>Draft genome sequence for Clostridium paradoxum JW-YL-7.</title>
        <authorList>
            <person name="Utturkar S.M."/>
            <person name="Lancaster A."/>
            <person name="Poole F.L."/>
            <person name="Adams M.W."/>
            <person name="Brown S.D."/>
        </authorList>
    </citation>
    <scope>NUCLEOTIDE SEQUENCE [LARGE SCALE GENOMIC DNA]</scope>
    <source>
        <strain evidence="2 4">JW-YL-7</strain>
    </source>
</reference>
<dbReference type="EMBL" id="FRBG01000001">
    <property type="protein sequence ID" value="SHK39839.1"/>
    <property type="molecule type" value="Genomic_DNA"/>
</dbReference>
<dbReference type="InterPro" id="IPR029063">
    <property type="entry name" value="SAM-dependent_MTases_sf"/>
</dbReference>
<evidence type="ECO:0000313" key="5">
    <source>
        <dbReference type="Proteomes" id="UP000323392"/>
    </source>
</evidence>
<keyword evidence="5" id="KW-1185">Reference proteome</keyword>
<dbReference type="GO" id="GO:0008757">
    <property type="term" value="F:S-adenosylmethionine-dependent methyltransferase activity"/>
    <property type="evidence" value="ECO:0007669"/>
    <property type="project" value="InterPro"/>
</dbReference>
<dbReference type="GO" id="GO:0032259">
    <property type="term" value="P:methylation"/>
    <property type="evidence" value="ECO:0007669"/>
    <property type="project" value="UniProtKB-KW"/>
</dbReference>
<dbReference type="SUPFAM" id="SSF53335">
    <property type="entry name" value="S-adenosyl-L-methionine-dependent methyltransferases"/>
    <property type="match status" value="1"/>
</dbReference>
<reference evidence="3 5" key="2">
    <citation type="submission" date="2016-11" db="EMBL/GenBank/DDBJ databases">
        <authorList>
            <person name="Varghese N."/>
            <person name="Submissions S."/>
        </authorList>
    </citation>
    <scope>NUCLEOTIDE SEQUENCE [LARGE SCALE GENOMIC DNA]</scope>
    <source>
        <strain evidence="3 5">DSM 7308</strain>
    </source>
</reference>
<dbReference type="Pfam" id="PF08241">
    <property type="entry name" value="Methyltransf_11"/>
    <property type="match status" value="1"/>
</dbReference>
<dbReference type="STRING" id="1121328.JWYL7_1355"/>
<dbReference type="Proteomes" id="UP000092605">
    <property type="component" value="Unassembled WGS sequence"/>
</dbReference>
<keyword evidence="2" id="KW-0808">Transferase</keyword>
<dbReference type="EMBL" id="LSFY01000001">
    <property type="protein sequence ID" value="KXZ40280.1"/>
    <property type="molecule type" value="Genomic_DNA"/>
</dbReference>
<accession>A0A150FTC2</accession>
<evidence type="ECO:0000313" key="2">
    <source>
        <dbReference type="EMBL" id="KXZ40280.1"/>
    </source>
</evidence>
<dbReference type="Gene3D" id="3.40.50.150">
    <property type="entry name" value="Vaccinia Virus protein VP39"/>
    <property type="match status" value="1"/>
</dbReference>
<keyword evidence="2" id="KW-0489">Methyltransferase</keyword>
<dbReference type="PATRIC" id="fig|1121328.3.peg.1364"/>
<protein>
    <submittedName>
        <fullName evidence="3">Methyltransferase domain-containing protein</fullName>
    </submittedName>
    <submittedName>
        <fullName evidence="2">Methyltransferase type 11</fullName>
    </submittedName>
</protein>